<dbReference type="Proteomes" id="UP000298595">
    <property type="component" value="Plasmid p1"/>
</dbReference>
<accession>A0A4D8PLY7</accession>
<protein>
    <recommendedName>
        <fullName evidence="4">Phage tail protein</fullName>
    </recommendedName>
</protein>
<evidence type="ECO:0000313" key="2">
    <source>
        <dbReference type="EMBL" id="QCN96665.1"/>
    </source>
</evidence>
<evidence type="ECO:0000313" key="3">
    <source>
        <dbReference type="Proteomes" id="UP000298595"/>
    </source>
</evidence>
<dbReference type="Gene3D" id="4.10.410.40">
    <property type="match status" value="1"/>
</dbReference>
<dbReference type="KEGG" id="aare:D3093_15095"/>
<geneLocation type="plasmid" evidence="2 3">
    <name>p1</name>
</geneLocation>
<dbReference type="EMBL" id="CP032322">
    <property type="protein sequence ID" value="QCN96665.1"/>
    <property type="molecule type" value="Genomic_DNA"/>
</dbReference>
<gene>
    <name evidence="2" type="ORF">D3093_15095</name>
</gene>
<organism evidence="2 3">
    <name type="scientific">Azospirillum argentinense</name>
    <dbReference type="NCBI Taxonomy" id="2970906"/>
    <lineage>
        <taxon>Bacteria</taxon>
        <taxon>Pseudomonadati</taxon>
        <taxon>Pseudomonadota</taxon>
        <taxon>Alphaproteobacteria</taxon>
        <taxon>Rhodospirillales</taxon>
        <taxon>Azospirillaceae</taxon>
        <taxon>Azospirillum</taxon>
    </lineage>
</organism>
<dbReference type="InterPro" id="IPR011855">
    <property type="entry name" value="Phgtail_TP901_1"/>
</dbReference>
<name>A0A4D8PLY7_9PROT</name>
<sequence length="137" mass="14112">MADIPGTECLLKVGNAASAPVSYTTLEGQTDTSFDGSTNVANTTAKDNGGWQTGMPTTISGQVSCSGKLRTSRAQLDALETAWRTRSAHACQIVFDAAGNGYGGDFYVTQFNVSAPAEDAVTYSITLTPAGALAPIP</sequence>
<dbReference type="Pfam" id="PF06199">
    <property type="entry name" value="Phage_tail_2"/>
    <property type="match status" value="1"/>
</dbReference>
<evidence type="ECO:0000256" key="1">
    <source>
        <dbReference type="SAM" id="MobiDB-lite"/>
    </source>
</evidence>
<dbReference type="RefSeq" id="WP_137116154.1">
    <property type="nucleotide sequence ID" value="NZ_CP032322.1"/>
</dbReference>
<feature type="compositionally biased region" description="Polar residues" evidence="1">
    <location>
        <begin position="28"/>
        <end position="46"/>
    </location>
</feature>
<proteinExistence type="predicted"/>
<dbReference type="AlphaFoldDB" id="A0A4D8PLY7"/>
<reference evidence="2 3" key="1">
    <citation type="submission" date="2018-09" db="EMBL/GenBank/DDBJ databases">
        <title>Whole genome based analysis of evolution and adaptive divergence in Indian and Brazilian strains of Azospirillum brasilense.</title>
        <authorList>
            <person name="Singh C."/>
            <person name="Tripathi A.K."/>
        </authorList>
    </citation>
    <scope>NUCLEOTIDE SEQUENCE [LARGE SCALE GENOMIC DNA]</scope>
    <source>
        <strain evidence="2 3">MTCC4035</strain>
        <plasmid evidence="2 3">p1</plasmid>
    </source>
</reference>
<keyword evidence="2" id="KW-0614">Plasmid</keyword>
<evidence type="ECO:0008006" key="4">
    <source>
        <dbReference type="Google" id="ProtNLM"/>
    </source>
</evidence>
<feature type="region of interest" description="Disordered" evidence="1">
    <location>
        <begin position="28"/>
        <end position="53"/>
    </location>
</feature>